<dbReference type="PANTHER" id="PTHR31212">
    <property type="entry name" value="ALPHA-KETOGLUTARATE-DEPENDENT DIOXYGENASE ALKB HOMOLOG 3"/>
    <property type="match status" value="1"/>
</dbReference>
<evidence type="ECO:0000256" key="5">
    <source>
        <dbReference type="ARBA" id="ARBA00022964"/>
    </source>
</evidence>
<keyword evidence="5 10" id="KW-0223">Dioxygenase</keyword>
<dbReference type="FunFam" id="2.60.120.590:FF:000004">
    <property type="entry name" value="DNA oxidative demethylase ALKBH2"/>
    <property type="match status" value="1"/>
</dbReference>
<proteinExistence type="predicted"/>
<dbReference type="InterPro" id="IPR027450">
    <property type="entry name" value="AlkB-like"/>
</dbReference>
<dbReference type="InterPro" id="IPR005123">
    <property type="entry name" value="Oxoglu/Fe-dep_dioxygenase_dom"/>
</dbReference>
<dbReference type="InterPro" id="IPR037151">
    <property type="entry name" value="AlkB-like_sf"/>
</dbReference>
<dbReference type="GO" id="GO:0046872">
    <property type="term" value="F:metal ion binding"/>
    <property type="evidence" value="ECO:0007669"/>
    <property type="project" value="UniProtKB-KW"/>
</dbReference>
<dbReference type="Proteomes" id="UP001148482">
    <property type="component" value="Unassembled WGS sequence"/>
</dbReference>
<evidence type="ECO:0000259" key="9">
    <source>
        <dbReference type="PROSITE" id="PS51471"/>
    </source>
</evidence>
<accession>A0A9X3CWQ6</accession>
<dbReference type="RefSeq" id="WP_266069485.1">
    <property type="nucleotide sequence ID" value="NZ_JAPJDA010000012.1"/>
</dbReference>
<dbReference type="GO" id="GO:0016705">
    <property type="term" value="F:oxidoreductase activity, acting on paired donors, with incorporation or reduction of molecular oxygen"/>
    <property type="evidence" value="ECO:0007669"/>
    <property type="project" value="UniProtKB-ARBA"/>
</dbReference>
<evidence type="ECO:0000256" key="8">
    <source>
        <dbReference type="ARBA" id="ARBA00023204"/>
    </source>
</evidence>
<evidence type="ECO:0000256" key="3">
    <source>
        <dbReference type="ARBA" id="ARBA00022763"/>
    </source>
</evidence>
<keyword evidence="4" id="KW-0460">Magnesium</keyword>
<keyword evidence="8" id="KW-0234">DNA repair</keyword>
<keyword evidence="6" id="KW-0560">Oxidoreductase</keyword>
<evidence type="ECO:0000256" key="2">
    <source>
        <dbReference type="ARBA" id="ARBA00022723"/>
    </source>
</evidence>
<dbReference type="GO" id="GO:0016787">
    <property type="term" value="F:hydrolase activity"/>
    <property type="evidence" value="ECO:0007669"/>
    <property type="project" value="UniProtKB-ARBA"/>
</dbReference>
<dbReference type="PROSITE" id="PS51471">
    <property type="entry name" value="FE2OG_OXY"/>
    <property type="match status" value="1"/>
</dbReference>
<keyword evidence="3" id="KW-0227">DNA damage</keyword>
<evidence type="ECO:0000313" key="10">
    <source>
        <dbReference type="EMBL" id="MCX2838216.1"/>
    </source>
</evidence>
<keyword evidence="7" id="KW-0408">Iron</keyword>
<dbReference type="GO" id="GO:0032451">
    <property type="term" value="F:demethylase activity"/>
    <property type="evidence" value="ECO:0007669"/>
    <property type="project" value="UniProtKB-ARBA"/>
</dbReference>
<sequence>MQTAYPPNILPSDGKSYYFGKILNESEEQRFFNNLLDEVAWQHDEVMIFGKKIVTARKTAWYGDREFEYTYSKMTKKAKLWIPELLELRKRVEEVTGLEFNSCLLNLYHSGEEGMSWHSDAEAELGKQPAIASVSLGVERRFVFKHKTSAEKIELQLEPGSLLLMTGDTQKNWLHSLPKSKRIKEPRINLTFRNIKRLKIR</sequence>
<evidence type="ECO:0000256" key="6">
    <source>
        <dbReference type="ARBA" id="ARBA00023002"/>
    </source>
</evidence>
<dbReference type="GO" id="GO:0006307">
    <property type="term" value="P:DNA alkylation repair"/>
    <property type="evidence" value="ECO:0007669"/>
    <property type="project" value="InterPro"/>
</dbReference>
<dbReference type="EMBL" id="JAPJDA010000012">
    <property type="protein sequence ID" value="MCX2838216.1"/>
    <property type="molecule type" value="Genomic_DNA"/>
</dbReference>
<comment type="caution">
    <text evidence="10">The sequence shown here is derived from an EMBL/GenBank/DDBJ whole genome shotgun (WGS) entry which is preliminary data.</text>
</comment>
<gene>
    <name evidence="10" type="ORF">OQ279_08610</name>
</gene>
<dbReference type="SUPFAM" id="SSF51197">
    <property type="entry name" value="Clavaminate synthase-like"/>
    <property type="match status" value="1"/>
</dbReference>
<dbReference type="InterPro" id="IPR032854">
    <property type="entry name" value="ALKBH3"/>
</dbReference>
<dbReference type="GO" id="GO:0051213">
    <property type="term" value="F:dioxygenase activity"/>
    <property type="evidence" value="ECO:0007669"/>
    <property type="project" value="UniProtKB-KW"/>
</dbReference>
<dbReference type="Gene3D" id="2.60.120.590">
    <property type="entry name" value="Alpha-ketoglutarate-dependent dioxygenase AlkB-like"/>
    <property type="match status" value="1"/>
</dbReference>
<dbReference type="GO" id="GO:0140097">
    <property type="term" value="F:catalytic activity, acting on DNA"/>
    <property type="evidence" value="ECO:0007669"/>
    <property type="project" value="UniProtKB-ARBA"/>
</dbReference>
<keyword evidence="2" id="KW-0479">Metal-binding</keyword>
<evidence type="ECO:0000256" key="1">
    <source>
        <dbReference type="ARBA" id="ARBA00001954"/>
    </source>
</evidence>
<comment type="cofactor">
    <cofactor evidence="1">
        <name>Fe(2+)</name>
        <dbReference type="ChEBI" id="CHEBI:29033"/>
    </cofactor>
</comment>
<feature type="domain" description="Fe2OG dioxygenase" evidence="9">
    <location>
        <begin position="99"/>
        <end position="196"/>
    </location>
</feature>
<evidence type="ECO:0000313" key="11">
    <source>
        <dbReference type="Proteomes" id="UP001148482"/>
    </source>
</evidence>
<keyword evidence="11" id="KW-1185">Reference proteome</keyword>
<evidence type="ECO:0000256" key="4">
    <source>
        <dbReference type="ARBA" id="ARBA00022842"/>
    </source>
</evidence>
<protein>
    <submittedName>
        <fullName evidence="10">Alpha-ketoglutarate-dependent dioxygenase AlkB</fullName>
    </submittedName>
</protein>
<evidence type="ECO:0000256" key="7">
    <source>
        <dbReference type="ARBA" id="ARBA00023004"/>
    </source>
</evidence>
<dbReference type="AlphaFoldDB" id="A0A9X3CWQ6"/>
<dbReference type="Pfam" id="PF13532">
    <property type="entry name" value="2OG-FeII_Oxy_2"/>
    <property type="match status" value="1"/>
</dbReference>
<organism evidence="10 11">
    <name type="scientific">Salinimicrobium profundisediminis</name>
    <dbReference type="NCBI Taxonomy" id="2994553"/>
    <lineage>
        <taxon>Bacteria</taxon>
        <taxon>Pseudomonadati</taxon>
        <taxon>Bacteroidota</taxon>
        <taxon>Flavobacteriia</taxon>
        <taxon>Flavobacteriales</taxon>
        <taxon>Flavobacteriaceae</taxon>
        <taxon>Salinimicrobium</taxon>
    </lineage>
</organism>
<name>A0A9X3CWQ6_9FLAO</name>
<reference evidence="10" key="1">
    <citation type="submission" date="2022-11" db="EMBL/GenBank/DDBJ databases">
        <title>Salinimicrobium profundisediminis sp. nov., isolated from deep-sea sediment of the Mariana Trench.</title>
        <authorList>
            <person name="Fu H."/>
        </authorList>
    </citation>
    <scope>NUCLEOTIDE SEQUENCE</scope>
    <source>
        <strain evidence="10">MT39</strain>
    </source>
</reference>
<dbReference type="PANTHER" id="PTHR31212:SF4">
    <property type="entry name" value="ALPHA-KETOGLUTARATE-DEPENDENT DIOXYGENASE ALKB HOMOLOG 3"/>
    <property type="match status" value="1"/>
</dbReference>